<evidence type="ECO:0000256" key="6">
    <source>
        <dbReference type="ARBA" id="ARBA00022634"/>
    </source>
</evidence>
<dbReference type="Pfam" id="PF12637">
    <property type="entry name" value="TSCPD"/>
    <property type="match status" value="1"/>
</dbReference>
<keyword evidence="7 13" id="KW-0547">Nucleotide-binding</keyword>
<name>A0A538TR21_UNCEI</name>
<dbReference type="CDD" id="cd02888">
    <property type="entry name" value="RNR_II_dimer"/>
    <property type="match status" value="1"/>
</dbReference>
<accession>A0A538TR21</accession>
<keyword evidence="9" id="KW-1015">Disulfide bond</keyword>
<dbReference type="Pfam" id="PF08471">
    <property type="entry name" value="Ribonuc_red_2_N"/>
    <property type="match status" value="1"/>
</dbReference>
<evidence type="ECO:0000313" key="19">
    <source>
        <dbReference type="Proteomes" id="UP000317691"/>
    </source>
</evidence>
<comment type="similarity">
    <text evidence="2 13">Belongs to the ribonucleoside diphosphate reductase class-2 family.</text>
</comment>
<evidence type="ECO:0000259" key="16">
    <source>
        <dbReference type="Pfam" id="PF08471"/>
    </source>
</evidence>
<keyword evidence="5 13" id="KW-0846">Cobalamin</keyword>
<gene>
    <name evidence="18" type="ORF">E6K79_03375</name>
</gene>
<evidence type="ECO:0000256" key="8">
    <source>
        <dbReference type="ARBA" id="ARBA00023002"/>
    </source>
</evidence>
<evidence type="ECO:0000256" key="1">
    <source>
        <dbReference type="ARBA" id="ARBA00001922"/>
    </source>
</evidence>
<evidence type="ECO:0000256" key="12">
    <source>
        <dbReference type="ARBA" id="ARBA00047754"/>
    </source>
</evidence>
<dbReference type="Proteomes" id="UP000317691">
    <property type="component" value="Unassembled WGS sequence"/>
</dbReference>
<evidence type="ECO:0000256" key="5">
    <source>
        <dbReference type="ARBA" id="ARBA00022628"/>
    </source>
</evidence>
<dbReference type="PANTHER" id="PTHR43371">
    <property type="entry name" value="VITAMIN B12-DEPENDENT RIBONUCLEOTIDE REDUCTASE"/>
    <property type="match status" value="1"/>
</dbReference>
<evidence type="ECO:0000256" key="4">
    <source>
        <dbReference type="ARBA" id="ARBA00014409"/>
    </source>
</evidence>
<dbReference type="Gene3D" id="3.20.70.20">
    <property type="match status" value="1"/>
</dbReference>
<evidence type="ECO:0000256" key="11">
    <source>
        <dbReference type="ARBA" id="ARBA00025437"/>
    </source>
</evidence>
<evidence type="ECO:0000256" key="10">
    <source>
        <dbReference type="ARBA" id="ARBA00023285"/>
    </source>
</evidence>
<dbReference type="InterPro" id="IPR000788">
    <property type="entry name" value="RNR_lg_C"/>
</dbReference>
<reference evidence="18 19" key="1">
    <citation type="journal article" date="2019" name="Nat. Microbiol.">
        <title>Mediterranean grassland soil C-N compound turnover is dependent on rainfall and depth, and is mediated by genomically divergent microorganisms.</title>
        <authorList>
            <person name="Diamond S."/>
            <person name="Andeer P.F."/>
            <person name="Li Z."/>
            <person name="Crits-Christoph A."/>
            <person name="Burstein D."/>
            <person name="Anantharaman K."/>
            <person name="Lane K.R."/>
            <person name="Thomas B.C."/>
            <person name="Pan C."/>
            <person name="Northen T.R."/>
            <person name="Banfield J.F."/>
        </authorList>
    </citation>
    <scope>NUCLEOTIDE SEQUENCE [LARGE SCALE GENOMIC DNA]</scope>
    <source>
        <strain evidence="18">WS_9</strain>
    </source>
</reference>
<evidence type="ECO:0000256" key="9">
    <source>
        <dbReference type="ARBA" id="ARBA00023157"/>
    </source>
</evidence>
<evidence type="ECO:0000259" key="15">
    <source>
        <dbReference type="Pfam" id="PF02867"/>
    </source>
</evidence>
<dbReference type="GO" id="GO:0000166">
    <property type="term" value="F:nucleotide binding"/>
    <property type="evidence" value="ECO:0007669"/>
    <property type="project" value="UniProtKB-KW"/>
</dbReference>
<dbReference type="SUPFAM" id="SSF51998">
    <property type="entry name" value="PFL-like glycyl radical enzymes"/>
    <property type="match status" value="1"/>
</dbReference>
<dbReference type="GO" id="GO:0031419">
    <property type="term" value="F:cobalamin binding"/>
    <property type="evidence" value="ECO:0007669"/>
    <property type="project" value="UniProtKB-KW"/>
</dbReference>
<keyword evidence="6 13" id="KW-0237">DNA synthesis</keyword>
<dbReference type="InterPro" id="IPR024434">
    <property type="entry name" value="TSCPD_dom"/>
</dbReference>
<sequence>MAVLEGIVAMETQGKREFGVETRAGLRFPRVYTRPGENPYDEVEWELRTAVISNEHGQIVFEQRDVEFPKFWSQMATNVVASKYFRGQMGTPQRERSIKQLIGRVATTIAGWGRAQGYFATEADSKAFEDELTYILLHQKAAFNSPVWFNCGVEVKPQCSACFINSVTDTMDGILTLAKTEGLLFKWGSGTGTNFSSLRSSKEAIQGGGTASGPVSFMKGFDAFAGVIKSGGRTRRAAKMVILNVDHPDIVEFIKCKAEEEKKAWALIDVGYDPSLNGPAYSSIFFQNSNNSVRVPDEFMQAVEKDGKWTTKAVTTGAPVETHRARELMKMICEAAHQCGDPGLQFDTTNNDWNCVPNTARINATNPCSEFSFIDDTACNLSSLNLMRFLTEDGTFEVEKYKHAVATMITAQEIIVSNASYPTPKIEQNSHDYRPLGLGYANLGALLMSWGTPYDSDPGRAVAAALTALMHGHAYATSARIAAVTGPFLGYEKNREPMLRVIRKHRSAIEKIDSRFVPKDVMEATRSTWEESYNLGVEHGYRNAQVTVIAPTGTIAFMMDCDTTGIEPDIALVKYKKLAGGGMLKIVNNTVPEALRCLGYGEDEVARIVRYVDEHETIEGAPALKDEHLPVFDCAFKPRNGSRTIHYMGHIRMMEAVQPFVSGAISKTVNMPEDATAQDIAEAYMEAWKGGIKAIAIYRDGSKRSQPLSTSKEDRGAKVAPASAPVAKRRRLPDERQSITHKFSVAGHDGYLTVGMYEDGTPGEIFIVMAKAGSTLSGVMDSFATAVSLGLQHGVPLRLLVTKFSHIRFEPHGFTKNPDIPIAKSIVDYIFRWLGIKFLGETPASTQHEAAKDDPLEAGGVQAVAEVQLKLINGGANGHGEGADDRSFVTQSDAPPCAECGSIMVRRGACYSCLNCGATSGCA</sequence>
<evidence type="ECO:0000259" key="17">
    <source>
        <dbReference type="Pfam" id="PF12637"/>
    </source>
</evidence>
<evidence type="ECO:0000256" key="2">
    <source>
        <dbReference type="ARBA" id="ARBA00007405"/>
    </source>
</evidence>
<dbReference type="InterPro" id="IPR013344">
    <property type="entry name" value="RNR_NrdJ/NrdZ"/>
</dbReference>
<protein>
    <recommendedName>
        <fullName evidence="4 13">Vitamin B12-dependent ribonucleotide reductase</fullName>
        <ecNumber evidence="3 13">1.17.4.1</ecNumber>
    </recommendedName>
</protein>
<dbReference type="GO" id="GO:0050897">
    <property type="term" value="F:cobalt ion binding"/>
    <property type="evidence" value="ECO:0007669"/>
    <property type="project" value="InterPro"/>
</dbReference>
<comment type="function">
    <text evidence="11 13">Catalyzes the reduction of ribonucleotides to deoxyribonucleotides. May function to provide a pool of deoxyribonucleotide precursors for DNA repair during oxygen limitation and/or for immediate growth after restoration of oxygen.</text>
</comment>
<evidence type="ECO:0000256" key="14">
    <source>
        <dbReference type="SAM" id="MobiDB-lite"/>
    </source>
</evidence>
<keyword evidence="10 13" id="KW-0170">Cobalt</keyword>
<evidence type="ECO:0000256" key="13">
    <source>
        <dbReference type="RuleBase" id="RU364064"/>
    </source>
</evidence>
<keyword evidence="8 13" id="KW-0560">Oxidoreductase</keyword>
<dbReference type="NCBIfam" id="NF005122">
    <property type="entry name" value="PRK06556.1"/>
    <property type="match status" value="1"/>
</dbReference>
<evidence type="ECO:0000256" key="3">
    <source>
        <dbReference type="ARBA" id="ARBA00012274"/>
    </source>
</evidence>
<dbReference type="NCBIfam" id="TIGR02504">
    <property type="entry name" value="NrdJ_Z"/>
    <property type="match status" value="1"/>
</dbReference>
<comment type="cofactor">
    <cofactor evidence="1 13">
        <name>adenosylcob(III)alamin</name>
        <dbReference type="ChEBI" id="CHEBI:18408"/>
    </cofactor>
</comment>
<proteinExistence type="inferred from homology"/>
<dbReference type="AlphaFoldDB" id="A0A538TR21"/>
<comment type="catalytic activity">
    <reaction evidence="12 13">
        <text>a 2'-deoxyribonucleoside 5'-diphosphate + [thioredoxin]-disulfide + H2O = a ribonucleoside 5'-diphosphate + [thioredoxin]-dithiol</text>
        <dbReference type="Rhea" id="RHEA:23252"/>
        <dbReference type="Rhea" id="RHEA-COMP:10698"/>
        <dbReference type="Rhea" id="RHEA-COMP:10700"/>
        <dbReference type="ChEBI" id="CHEBI:15377"/>
        <dbReference type="ChEBI" id="CHEBI:29950"/>
        <dbReference type="ChEBI" id="CHEBI:50058"/>
        <dbReference type="ChEBI" id="CHEBI:57930"/>
        <dbReference type="ChEBI" id="CHEBI:73316"/>
        <dbReference type="EC" id="1.17.4.1"/>
    </reaction>
</comment>
<feature type="domain" description="Ribonucleotide reductase large subunit C-terminal" evidence="15">
    <location>
        <begin position="160"/>
        <end position="698"/>
    </location>
</feature>
<feature type="region of interest" description="Disordered" evidence="14">
    <location>
        <begin position="703"/>
        <end position="733"/>
    </location>
</feature>
<dbReference type="InterPro" id="IPR050862">
    <property type="entry name" value="RdRp_reductase_class-2"/>
</dbReference>
<dbReference type="EC" id="1.17.4.1" evidence="3 13"/>
<dbReference type="GO" id="GO:0004748">
    <property type="term" value="F:ribonucleoside-diphosphate reductase activity, thioredoxin disulfide as acceptor"/>
    <property type="evidence" value="ECO:0007669"/>
    <property type="project" value="UniProtKB-EC"/>
</dbReference>
<dbReference type="PANTHER" id="PTHR43371:SF1">
    <property type="entry name" value="RIBONUCLEOSIDE-DIPHOSPHATE REDUCTASE"/>
    <property type="match status" value="1"/>
</dbReference>
<feature type="domain" description="TSCPD" evidence="17">
    <location>
        <begin position="733"/>
        <end position="834"/>
    </location>
</feature>
<dbReference type="GO" id="GO:0071897">
    <property type="term" value="P:DNA biosynthetic process"/>
    <property type="evidence" value="ECO:0007669"/>
    <property type="project" value="UniProtKB-KW"/>
</dbReference>
<organism evidence="18 19">
    <name type="scientific">Eiseniibacteriota bacterium</name>
    <dbReference type="NCBI Taxonomy" id="2212470"/>
    <lineage>
        <taxon>Bacteria</taxon>
        <taxon>Candidatus Eiseniibacteriota</taxon>
    </lineage>
</organism>
<feature type="domain" description="Ribonucleotide reductase class II vitamin B12-dependent N-terminal" evidence="16">
    <location>
        <begin position="48"/>
        <end position="139"/>
    </location>
</feature>
<evidence type="ECO:0000256" key="7">
    <source>
        <dbReference type="ARBA" id="ARBA00022741"/>
    </source>
</evidence>
<evidence type="ECO:0000313" key="18">
    <source>
        <dbReference type="EMBL" id="TMQ66081.1"/>
    </source>
</evidence>
<dbReference type="EMBL" id="VBOZ01000010">
    <property type="protein sequence ID" value="TMQ66081.1"/>
    <property type="molecule type" value="Genomic_DNA"/>
</dbReference>
<dbReference type="Pfam" id="PF02867">
    <property type="entry name" value="Ribonuc_red_lgC"/>
    <property type="match status" value="1"/>
</dbReference>
<dbReference type="InterPro" id="IPR013678">
    <property type="entry name" value="RNR_2_N"/>
</dbReference>
<dbReference type="PRINTS" id="PR01183">
    <property type="entry name" value="RIBORDTASEM1"/>
</dbReference>
<comment type="caution">
    <text evidence="18">The sequence shown here is derived from an EMBL/GenBank/DDBJ whole genome shotgun (WGS) entry which is preliminary data.</text>
</comment>